<name>A0A0K2TGF5_LEPSM</name>
<evidence type="ECO:0000256" key="3">
    <source>
        <dbReference type="ARBA" id="ARBA00023054"/>
    </source>
</evidence>
<evidence type="ECO:0000259" key="8">
    <source>
        <dbReference type="PROSITE" id="PS51842"/>
    </source>
</evidence>
<feature type="region of interest" description="Disordered" evidence="6">
    <location>
        <begin position="566"/>
        <end position="595"/>
    </location>
</feature>
<evidence type="ECO:0000313" key="9">
    <source>
        <dbReference type="EMBL" id="CDW25113.1"/>
    </source>
</evidence>
<keyword evidence="2" id="KW-0403">Intermediate filament</keyword>
<dbReference type="EMBL" id="HACA01007752">
    <property type="protein sequence ID" value="CDW25113.1"/>
    <property type="molecule type" value="Transcribed_RNA"/>
</dbReference>
<dbReference type="InterPro" id="IPR036415">
    <property type="entry name" value="Lamin_tail_dom_sf"/>
</dbReference>
<dbReference type="AlphaFoldDB" id="A0A0K2TGF5"/>
<dbReference type="GO" id="GO:0007097">
    <property type="term" value="P:nuclear migration"/>
    <property type="evidence" value="ECO:0007669"/>
    <property type="project" value="TreeGrafter"/>
</dbReference>
<dbReference type="PANTHER" id="PTHR45721">
    <property type="entry name" value="LAMIN DM0-RELATED"/>
    <property type="match status" value="1"/>
</dbReference>
<dbReference type="GO" id="GO:0031507">
    <property type="term" value="P:heterochromatin formation"/>
    <property type="evidence" value="ECO:0007669"/>
    <property type="project" value="TreeGrafter"/>
</dbReference>
<gene>
    <name evidence="9" type="primary">Dwil\GK21105</name>
</gene>
<reference evidence="9" key="1">
    <citation type="submission" date="2014-05" db="EMBL/GenBank/DDBJ databases">
        <authorList>
            <person name="Chronopoulou M."/>
        </authorList>
    </citation>
    <scope>NUCLEOTIDE SEQUENCE</scope>
    <source>
        <tissue evidence="9">Whole organism</tissue>
    </source>
</reference>
<dbReference type="GO" id="GO:0005200">
    <property type="term" value="F:structural constituent of cytoskeleton"/>
    <property type="evidence" value="ECO:0007669"/>
    <property type="project" value="TreeGrafter"/>
</dbReference>
<feature type="region of interest" description="Disordered" evidence="6">
    <location>
        <begin position="1"/>
        <end position="46"/>
    </location>
</feature>
<keyword evidence="3 5" id="KW-0175">Coiled coil</keyword>
<protein>
    <submittedName>
        <fullName evidence="9">Uncharacterized protein</fullName>
    </submittedName>
</protein>
<dbReference type="PROSITE" id="PS51842">
    <property type="entry name" value="IF_ROD_2"/>
    <property type="match status" value="1"/>
</dbReference>
<evidence type="ECO:0000256" key="6">
    <source>
        <dbReference type="SAM" id="MobiDB-lite"/>
    </source>
</evidence>
<dbReference type="SUPFAM" id="SSF74853">
    <property type="entry name" value="Lamin A/C globular tail domain"/>
    <property type="match status" value="1"/>
</dbReference>
<dbReference type="SUPFAM" id="SSF64593">
    <property type="entry name" value="Intermediate filament protein, coiled coil region"/>
    <property type="match status" value="2"/>
</dbReference>
<dbReference type="GO" id="GO:0051664">
    <property type="term" value="P:nuclear pore localization"/>
    <property type="evidence" value="ECO:0007669"/>
    <property type="project" value="TreeGrafter"/>
</dbReference>
<feature type="domain" description="LTD" evidence="7">
    <location>
        <begin position="437"/>
        <end position="562"/>
    </location>
</feature>
<evidence type="ECO:0000259" key="7">
    <source>
        <dbReference type="PROSITE" id="PS51841"/>
    </source>
</evidence>
<dbReference type="Pfam" id="PF00038">
    <property type="entry name" value="Filament"/>
    <property type="match status" value="1"/>
</dbReference>
<dbReference type="Pfam" id="PF00932">
    <property type="entry name" value="LTD"/>
    <property type="match status" value="1"/>
</dbReference>
<keyword evidence="4" id="KW-0539">Nucleus</keyword>
<dbReference type="GO" id="GO:0090435">
    <property type="term" value="P:protein localization to nuclear envelope"/>
    <property type="evidence" value="ECO:0007669"/>
    <property type="project" value="TreeGrafter"/>
</dbReference>
<dbReference type="GO" id="GO:0005652">
    <property type="term" value="C:nuclear lamina"/>
    <property type="evidence" value="ECO:0007669"/>
    <property type="project" value="TreeGrafter"/>
</dbReference>
<dbReference type="Gene3D" id="2.60.40.1260">
    <property type="entry name" value="Lamin Tail domain"/>
    <property type="match status" value="1"/>
</dbReference>
<dbReference type="SMART" id="SM01391">
    <property type="entry name" value="Filament"/>
    <property type="match status" value="1"/>
</dbReference>
<dbReference type="GO" id="GO:0005882">
    <property type="term" value="C:intermediate filament"/>
    <property type="evidence" value="ECO:0007669"/>
    <property type="project" value="UniProtKB-KW"/>
</dbReference>
<dbReference type="Gene3D" id="1.20.5.1160">
    <property type="entry name" value="Vasodilator-stimulated phosphoprotein"/>
    <property type="match status" value="1"/>
</dbReference>
<accession>A0A0K2TGF5</accession>
<feature type="compositionally biased region" description="Low complexity" evidence="6">
    <location>
        <begin position="19"/>
        <end position="38"/>
    </location>
</feature>
<evidence type="ECO:0000256" key="1">
    <source>
        <dbReference type="ARBA" id="ARBA00004123"/>
    </source>
</evidence>
<feature type="coiled-coil region" evidence="5">
    <location>
        <begin position="298"/>
        <end position="332"/>
    </location>
</feature>
<dbReference type="PROSITE" id="PS51841">
    <property type="entry name" value="LTD"/>
    <property type="match status" value="1"/>
</dbReference>
<evidence type="ECO:0000256" key="5">
    <source>
        <dbReference type="SAM" id="Coils"/>
    </source>
</evidence>
<evidence type="ECO:0000256" key="4">
    <source>
        <dbReference type="ARBA" id="ARBA00023242"/>
    </source>
</evidence>
<dbReference type="Gene3D" id="1.20.5.170">
    <property type="match status" value="1"/>
</dbReference>
<dbReference type="SUPFAM" id="SSF90257">
    <property type="entry name" value="Myosin rod fragments"/>
    <property type="match status" value="1"/>
</dbReference>
<evidence type="ECO:0000256" key="2">
    <source>
        <dbReference type="ARBA" id="ARBA00022754"/>
    </source>
</evidence>
<dbReference type="InterPro" id="IPR001322">
    <property type="entry name" value="Lamin_tail_dom"/>
</dbReference>
<sequence length="595" mass="67232">MATRTSRRGTKEHTPIVTPPSSTGSSRIRSPSPLSPTRVTRKEEKHQLQQLNNRLAGYIDRVRSLNSHIGSLESKVASIEETKHSEITSIKFKYDKELGYTRKALDDVAKERAKLQIDAEKLERENRDLRIENSQREKNCNDLEKQIKALMAKIAALTNDVDDLRRDVNILRPENAKLKKKLEDARKNLEAETLQRIDAQNQLQTSQEGLKFDNEVLQTQLNETRRIKAVEISEMDGKYREEYDSKLREQLESMRSSYESLMDSNRGDINRKYDADLEKYKRLYAESRSSGAGQAQELREYQTKISGLVSRNSELEASNSALNTRMSELLREMEDSEACHRRELAQRDEELRSKDEEMESMLKDYNALMEIKVALDMEIAAYQKLLEGEEARLGLSQVESPSSSMVSSSGKFSSFFDSGSGFGKGMKRKRILEEESESYDTVSDLKGKPSVIIEPLDDDAKGITISNHTDDDISIGGWKLSCIVGSKEEELENGVDTVFKFHRSIVLPTGSSSTVYSSDATDVDHSPPTSLIMKNKSWSKGEYSVVTLTNKDEEVESIRVTKKIKSYSSKRHDGGGSSSGEIYHHSGDPSKCSVM</sequence>
<dbReference type="GO" id="GO:0006998">
    <property type="term" value="P:nuclear envelope organization"/>
    <property type="evidence" value="ECO:0007669"/>
    <property type="project" value="TreeGrafter"/>
</dbReference>
<dbReference type="OrthoDB" id="102442at2759"/>
<proteinExistence type="predicted"/>
<dbReference type="PANTHER" id="PTHR45721:SF11">
    <property type="entry name" value="LAMIN DM0-RELATED"/>
    <property type="match status" value="1"/>
</dbReference>
<comment type="subcellular location">
    <subcellularLocation>
        <location evidence="1">Nucleus</location>
    </subcellularLocation>
</comment>
<feature type="coiled-coil region" evidence="5">
    <location>
        <begin position="105"/>
        <end position="202"/>
    </location>
</feature>
<organism evidence="9">
    <name type="scientific">Lepeophtheirus salmonis</name>
    <name type="common">Salmon louse</name>
    <name type="synonym">Caligus salmonis</name>
    <dbReference type="NCBI Taxonomy" id="72036"/>
    <lineage>
        <taxon>Eukaryota</taxon>
        <taxon>Metazoa</taxon>
        <taxon>Ecdysozoa</taxon>
        <taxon>Arthropoda</taxon>
        <taxon>Crustacea</taxon>
        <taxon>Multicrustacea</taxon>
        <taxon>Hexanauplia</taxon>
        <taxon>Copepoda</taxon>
        <taxon>Siphonostomatoida</taxon>
        <taxon>Caligidae</taxon>
        <taxon>Lepeophtheirus</taxon>
    </lineage>
</organism>
<feature type="domain" description="IF rod" evidence="8">
    <location>
        <begin position="44"/>
        <end position="393"/>
    </location>
</feature>
<dbReference type="InterPro" id="IPR039008">
    <property type="entry name" value="IF_rod_dom"/>
</dbReference>